<organism evidence="2 3">
    <name type="scientific">Leptospira biflexa serovar Patoc (strain Patoc 1 / ATCC 23582 / Paris)</name>
    <dbReference type="NCBI Taxonomy" id="456481"/>
    <lineage>
        <taxon>Bacteria</taxon>
        <taxon>Pseudomonadati</taxon>
        <taxon>Spirochaetota</taxon>
        <taxon>Spirochaetia</taxon>
        <taxon>Leptospirales</taxon>
        <taxon>Leptospiraceae</taxon>
        <taxon>Leptospira</taxon>
    </lineage>
</organism>
<keyword evidence="1" id="KW-0472">Membrane</keyword>
<protein>
    <recommendedName>
        <fullName evidence="4">Thioredoxin domain-containing protein</fullName>
    </recommendedName>
</protein>
<dbReference type="Gene3D" id="3.40.30.10">
    <property type="entry name" value="Glutaredoxin"/>
    <property type="match status" value="1"/>
</dbReference>
<dbReference type="EMBL" id="CP000786">
    <property type="protein sequence ID" value="ABZ98930.1"/>
    <property type="molecule type" value="Genomic_DNA"/>
</dbReference>
<evidence type="ECO:0008006" key="4">
    <source>
        <dbReference type="Google" id="ProtNLM"/>
    </source>
</evidence>
<accession>B0SNG3</accession>
<gene>
    <name evidence="2" type="ordered locus">LEPBI_I2861</name>
</gene>
<name>B0SNG3_LEPBP</name>
<keyword evidence="3" id="KW-1185">Reference proteome</keyword>
<dbReference type="SUPFAM" id="SSF52833">
    <property type="entry name" value="Thioredoxin-like"/>
    <property type="match status" value="1"/>
</dbReference>
<sequence length="227" mass="25531">MGHGGQMSRESSKTGFTDVLLVQTMGIAVQFMGFMKASLILITSLCLISCAPAKSSYFGEGTFVGVTPSGEEIRFANLGKDQIALNVYSPDCVPCWKEIPALNLLHAEIQNKFPNKALFMVVDPYQIVPDVTDELPFGQVYQLAKDRMNLEIKNRNIQVPIVFMKKPFRVKEGGLVTGTPETLLFETNPLRLYYNFLGSISELTNKEEIQKDSKFQFFRYQFGMESI</sequence>
<dbReference type="AlphaFoldDB" id="B0SNG3"/>
<evidence type="ECO:0000256" key="1">
    <source>
        <dbReference type="SAM" id="Phobius"/>
    </source>
</evidence>
<dbReference type="HOGENOM" id="CLU_1218538_0_0_12"/>
<reference evidence="2 3" key="1">
    <citation type="journal article" date="2008" name="PLoS ONE">
        <title>Genome sequence of the saprophyte Leptospira biflexa provides insights into the evolution of Leptospira and the pathogenesis of leptospirosis.</title>
        <authorList>
            <person name="Picardeau M."/>
            <person name="Bulach D.M."/>
            <person name="Bouchier C."/>
            <person name="Zuerner R.L."/>
            <person name="Zidane N."/>
            <person name="Wilson P.J."/>
            <person name="Creno S."/>
            <person name="Kuczek E.S."/>
            <person name="Bommezzadri S."/>
            <person name="Davis J.C."/>
            <person name="McGrath A."/>
            <person name="Johnson M.J."/>
            <person name="Boursaux-Eude C."/>
            <person name="Seemann T."/>
            <person name="Rouy Z."/>
            <person name="Coppel R.L."/>
            <person name="Rood J.I."/>
            <person name="Lajus A."/>
            <person name="Davies J.K."/>
            <person name="Medigue C."/>
            <person name="Adler B."/>
        </authorList>
    </citation>
    <scope>NUCLEOTIDE SEQUENCE [LARGE SCALE GENOMIC DNA]</scope>
    <source>
        <strain evidence="3">Patoc 1 / ATCC 23582 / Paris</strain>
    </source>
</reference>
<evidence type="ECO:0000313" key="2">
    <source>
        <dbReference type="EMBL" id="ABZ98930.1"/>
    </source>
</evidence>
<keyword evidence="1" id="KW-0812">Transmembrane</keyword>
<dbReference type="STRING" id="456481.LEPBI_I2861"/>
<dbReference type="InterPro" id="IPR036249">
    <property type="entry name" value="Thioredoxin-like_sf"/>
</dbReference>
<dbReference type="KEGG" id="lbi:LEPBI_I2861"/>
<keyword evidence="1" id="KW-1133">Transmembrane helix</keyword>
<feature type="transmembrane region" description="Helical" evidence="1">
    <location>
        <begin position="20"/>
        <end position="48"/>
    </location>
</feature>
<proteinExistence type="predicted"/>
<evidence type="ECO:0000313" key="3">
    <source>
        <dbReference type="Proteomes" id="UP000001847"/>
    </source>
</evidence>
<dbReference type="Proteomes" id="UP000001847">
    <property type="component" value="Chromosome I"/>
</dbReference>